<proteinExistence type="predicted"/>
<name>A0A0V8HEC6_9BACI</name>
<protein>
    <submittedName>
        <fullName evidence="2">Uncharacterized membrane protein YesL</fullName>
    </submittedName>
</protein>
<dbReference type="RefSeq" id="WP_058299230.1">
    <property type="nucleotide sequence ID" value="NZ_FMAU01000004.1"/>
</dbReference>
<keyword evidence="1" id="KW-0472">Membrane</keyword>
<gene>
    <name evidence="2" type="ORF">GA0061094_3218</name>
</gene>
<reference evidence="3" key="1">
    <citation type="submission" date="2016-08" db="EMBL/GenBank/DDBJ databases">
        <authorList>
            <person name="Varghese N."/>
            <person name="Submissions Spin"/>
        </authorList>
    </citation>
    <scope>NUCLEOTIDE SEQUENCE [LARGE SCALE GENOMIC DNA]</scope>
    <source>
        <strain evidence="3">SGD-1123</strain>
    </source>
</reference>
<dbReference type="InterPro" id="IPR006938">
    <property type="entry name" value="DUF624"/>
</dbReference>
<keyword evidence="1" id="KW-0812">Transmembrane</keyword>
<dbReference type="Pfam" id="PF04854">
    <property type="entry name" value="DUF624"/>
    <property type="match status" value="1"/>
</dbReference>
<feature type="transmembrane region" description="Helical" evidence="1">
    <location>
        <begin position="105"/>
        <end position="131"/>
    </location>
</feature>
<dbReference type="Proteomes" id="UP000181997">
    <property type="component" value="Unassembled WGS sequence"/>
</dbReference>
<dbReference type="AlphaFoldDB" id="A0A0V8HEC6"/>
<evidence type="ECO:0000313" key="3">
    <source>
        <dbReference type="Proteomes" id="UP000181997"/>
    </source>
</evidence>
<organism evidence="2 3">
    <name type="scientific">[Bacillus] enclensis</name>
    <dbReference type="NCBI Taxonomy" id="1402860"/>
    <lineage>
        <taxon>Bacteria</taxon>
        <taxon>Bacillati</taxon>
        <taxon>Bacillota</taxon>
        <taxon>Bacilli</taxon>
        <taxon>Bacillales</taxon>
        <taxon>Bacillaceae</taxon>
        <taxon>Rossellomorea</taxon>
    </lineage>
</organism>
<accession>A0A0V8HEC6</accession>
<sequence>MGGWERFNTIVYGMLKLAYLNLLWVLFTIAGLVAFGFFPATAALFTMVRKWQLRDETGPVFTSFWHTYKKEFFKSNGYGLIFTVIGYILYYDFTFIGLNSGKLTFLVPVIVLILIWYMITLFFFFPVYVHFDLPFFKVLKQSLLIALTSPLELIQMAAACGLLYGIVSLLPGIIPLFSGSVLAYAVMWIGLRAFEKVERKKLKSEENKTA</sequence>
<feature type="transmembrane region" description="Helical" evidence="1">
    <location>
        <begin position="22"/>
        <end position="45"/>
    </location>
</feature>
<feature type="transmembrane region" description="Helical" evidence="1">
    <location>
        <begin position="173"/>
        <end position="194"/>
    </location>
</feature>
<keyword evidence="3" id="KW-1185">Reference proteome</keyword>
<evidence type="ECO:0000313" key="2">
    <source>
        <dbReference type="EMBL" id="SCC22373.1"/>
    </source>
</evidence>
<dbReference type="EMBL" id="FMAU01000004">
    <property type="protein sequence ID" value="SCC22373.1"/>
    <property type="molecule type" value="Genomic_DNA"/>
</dbReference>
<keyword evidence="1" id="KW-1133">Transmembrane helix</keyword>
<dbReference type="OrthoDB" id="2182676at2"/>
<feature type="transmembrane region" description="Helical" evidence="1">
    <location>
        <begin position="78"/>
        <end position="99"/>
    </location>
</feature>
<feature type="transmembrane region" description="Helical" evidence="1">
    <location>
        <begin position="143"/>
        <end position="167"/>
    </location>
</feature>
<evidence type="ECO:0000256" key="1">
    <source>
        <dbReference type="SAM" id="Phobius"/>
    </source>
</evidence>